<dbReference type="PANTHER" id="PTHR36773:SF1">
    <property type="entry name" value="EXPRESSED PROTEIN"/>
    <property type="match status" value="1"/>
</dbReference>
<accession>A0ABY8U4W0</accession>
<dbReference type="PANTHER" id="PTHR36773">
    <property type="entry name" value="EXPRESSED PROTEIN"/>
    <property type="match status" value="1"/>
</dbReference>
<evidence type="ECO:0000256" key="1">
    <source>
        <dbReference type="SAM" id="MobiDB-lite"/>
    </source>
</evidence>
<dbReference type="Proteomes" id="UP001244341">
    <property type="component" value="Chromosome 7b"/>
</dbReference>
<feature type="region of interest" description="Disordered" evidence="1">
    <location>
        <begin position="137"/>
        <end position="157"/>
    </location>
</feature>
<proteinExistence type="predicted"/>
<reference evidence="2 3" key="1">
    <citation type="submission" date="2023-05" db="EMBL/GenBank/DDBJ databases">
        <title>A 100% complete, gapless, phased diploid assembly of the Scenedesmus obliquus UTEX 3031 genome.</title>
        <authorList>
            <person name="Biondi T.C."/>
            <person name="Hanschen E.R."/>
            <person name="Kwon T."/>
            <person name="Eng W."/>
            <person name="Kruse C.P.S."/>
            <person name="Koehler S.I."/>
            <person name="Kunde Y."/>
            <person name="Gleasner C.D."/>
            <person name="You Mak K.T."/>
            <person name="Polle J."/>
            <person name="Hovde B.T."/>
            <person name="Starkenburg S.R."/>
        </authorList>
    </citation>
    <scope>NUCLEOTIDE SEQUENCE [LARGE SCALE GENOMIC DNA]</scope>
    <source>
        <strain evidence="2 3">DOE0152z</strain>
    </source>
</reference>
<protein>
    <submittedName>
        <fullName evidence="2">Uncharacterized protein</fullName>
    </submittedName>
</protein>
<dbReference type="EMBL" id="CP126214">
    <property type="protein sequence ID" value="WIA16496.1"/>
    <property type="molecule type" value="Genomic_DNA"/>
</dbReference>
<gene>
    <name evidence="2" type="ORF">OEZ85_013176</name>
</gene>
<evidence type="ECO:0000313" key="3">
    <source>
        <dbReference type="Proteomes" id="UP001244341"/>
    </source>
</evidence>
<sequence length="157" mass="17602">MSTDEADIEQQCRELGITIWKQNVRPVRVPHRTLDGSLLLDFPSEAARQQFKQTCIHKVSSNCLDGARSGCCLRAMDHCRGPAWLRWLPWNNSKPWAELEACEDRYVEACMAANAKGCTDHAESFCTLVVARPAGLADASDEAQQQQQQRRGNGSRK</sequence>
<evidence type="ECO:0000313" key="2">
    <source>
        <dbReference type="EMBL" id="WIA16496.1"/>
    </source>
</evidence>
<organism evidence="2 3">
    <name type="scientific">Tetradesmus obliquus</name>
    <name type="common">Green alga</name>
    <name type="synonym">Acutodesmus obliquus</name>
    <dbReference type="NCBI Taxonomy" id="3088"/>
    <lineage>
        <taxon>Eukaryota</taxon>
        <taxon>Viridiplantae</taxon>
        <taxon>Chlorophyta</taxon>
        <taxon>core chlorophytes</taxon>
        <taxon>Chlorophyceae</taxon>
        <taxon>CS clade</taxon>
        <taxon>Sphaeropleales</taxon>
        <taxon>Scenedesmaceae</taxon>
        <taxon>Tetradesmus</taxon>
    </lineage>
</organism>
<name>A0ABY8U4W0_TETOB</name>
<keyword evidence="3" id="KW-1185">Reference proteome</keyword>